<dbReference type="GO" id="GO:0009234">
    <property type="term" value="P:menaquinone biosynthetic process"/>
    <property type="evidence" value="ECO:0007669"/>
    <property type="project" value="UniProtKB-UniRule"/>
</dbReference>
<dbReference type="PANTHER" id="PTHR37167:SF1">
    <property type="entry name" value="1,4-DIHYDROXY-6-NAPHTOATE SYNTHASE"/>
    <property type="match status" value="1"/>
</dbReference>
<keyword evidence="6" id="KW-1185">Reference proteome</keyword>
<reference evidence="5 6" key="1">
    <citation type="submission" date="2018-09" db="EMBL/GenBank/DDBJ databases">
        <title>Genome sequencing of strain 6GH32-13.</title>
        <authorList>
            <person name="Weon H.-Y."/>
            <person name="Heo J."/>
            <person name="Kwon S.-W."/>
        </authorList>
    </citation>
    <scope>NUCLEOTIDE SEQUENCE [LARGE SCALE GENOMIC DNA]</scope>
    <source>
        <strain evidence="5 6">5GH32-13</strain>
    </source>
</reference>
<evidence type="ECO:0000256" key="2">
    <source>
        <dbReference type="ARBA" id="ARBA00022428"/>
    </source>
</evidence>
<dbReference type="Gene3D" id="3.40.190.10">
    <property type="entry name" value="Periplasmic binding protein-like II"/>
    <property type="match status" value="2"/>
</dbReference>
<comment type="pathway">
    <text evidence="1 4">Quinol/quinone metabolism; menaquinone biosynthesis.</text>
</comment>
<feature type="binding site" evidence="4">
    <location>
        <begin position="55"/>
        <end position="57"/>
    </location>
    <ligand>
        <name>substrate</name>
    </ligand>
</feature>
<comment type="similarity">
    <text evidence="4">Belongs to the MqnA/MqnD family. MqnD subfamily.</text>
</comment>
<protein>
    <recommendedName>
        <fullName evidence="4">1,4-dihydroxy-6-naphtoate synthase</fullName>
        <ecNumber evidence="4">4.1.99.29</ecNumber>
    </recommendedName>
    <alternativeName>
        <fullName evidence="4">Menaquinone biosynthetic enzyme MqnD</fullName>
    </alternativeName>
</protein>
<feature type="active site" description="Proton acceptor" evidence="4">
    <location>
        <position position="149"/>
    </location>
</feature>
<dbReference type="GO" id="GO:0016830">
    <property type="term" value="F:carbon-carbon lyase activity"/>
    <property type="evidence" value="ECO:0007669"/>
    <property type="project" value="UniProtKB-UniRule"/>
</dbReference>
<dbReference type="OrthoDB" id="9809439at2"/>
<accession>A0A3B7MV73</accession>
<keyword evidence="3 4" id="KW-0456">Lyase</keyword>
<name>A0A3B7MV73_9BACT</name>
<evidence type="ECO:0000256" key="3">
    <source>
        <dbReference type="ARBA" id="ARBA00023239"/>
    </source>
</evidence>
<dbReference type="Proteomes" id="UP000263900">
    <property type="component" value="Chromosome"/>
</dbReference>
<dbReference type="UniPathway" id="UPA00079"/>
<dbReference type="Pfam" id="PF02621">
    <property type="entry name" value="VitK2_biosynth"/>
    <property type="match status" value="1"/>
</dbReference>
<evidence type="ECO:0000313" key="6">
    <source>
        <dbReference type="Proteomes" id="UP000263900"/>
    </source>
</evidence>
<evidence type="ECO:0000256" key="4">
    <source>
        <dbReference type="HAMAP-Rule" id="MF_00996"/>
    </source>
</evidence>
<evidence type="ECO:0000313" key="5">
    <source>
        <dbReference type="EMBL" id="AXY77817.1"/>
    </source>
</evidence>
<dbReference type="EC" id="4.1.99.29" evidence="4"/>
<dbReference type="InterPro" id="IPR003773">
    <property type="entry name" value="Menaquinone_biosynth"/>
</dbReference>
<comment type="catalytic activity">
    <reaction evidence="4">
        <text>cyclic dehypoxanthinylfutalosinate = 1,4-dihydroxy-6-naphthoate + dihydroxyacetone</text>
        <dbReference type="Rhea" id="RHEA:33087"/>
        <dbReference type="ChEBI" id="CHEBI:16016"/>
        <dbReference type="ChEBI" id="CHEBI:64254"/>
        <dbReference type="ChEBI" id="CHEBI:64270"/>
        <dbReference type="EC" id="4.1.99.29"/>
    </reaction>
</comment>
<keyword evidence="2 4" id="KW-0474">Menaquinone biosynthesis</keyword>
<feature type="binding site" evidence="4">
    <location>
        <begin position="110"/>
        <end position="111"/>
    </location>
    <ligand>
        <name>substrate</name>
    </ligand>
</feature>
<dbReference type="HAMAP" id="MF_00996">
    <property type="entry name" value="MqnD"/>
    <property type="match status" value="1"/>
</dbReference>
<dbReference type="KEGG" id="pseg:D3H65_29205"/>
<sequence>MKFTLGFSPCPNDTFIFDALVNKKIDTGDIEVEVVLEDVQTLNEWALQGKLDITKISYGVLPLVLDSYIVLPAGGALGKGVGPLLITSAGGISAAEVKASTIAIPGEHTTAHMLFSLAFPEAENKQFVLFSQIEDAVIHEKVDAGVIIHENRFTYQDKGLVKLMDLGEYWESETGSPIPLGGIVMKRAFDTALQQRINALIRASVEYAFAHYPQVTDYVKQHSQEMSEGVMRQHIDLYVNNYSIDLGADGKAAVQQFLQIYTQVHKTGLPQQEIFL</sequence>
<evidence type="ECO:0000256" key="1">
    <source>
        <dbReference type="ARBA" id="ARBA00004863"/>
    </source>
</evidence>
<dbReference type="RefSeq" id="WP_119053690.1">
    <property type="nucleotide sequence ID" value="NZ_CP032157.1"/>
</dbReference>
<dbReference type="InterPro" id="IPR030869">
    <property type="entry name" value="MqnD"/>
</dbReference>
<dbReference type="PANTHER" id="PTHR37167">
    <property type="entry name" value="1,4-DIHYDROXY-6-NAPHTOATE SYNTHASE"/>
    <property type="match status" value="1"/>
</dbReference>
<dbReference type="EMBL" id="CP032157">
    <property type="protein sequence ID" value="AXY77817.1"/>
    <property type="molecule type" value="Genomic_DNA"/>
</dbReference>
<comment type="function">
    <text evidence="4">Catalyzes the conversion of cyclic dehypoxanthine futalosine (cyclic DHFL) into 1,4-dihydroxy-6-naphthoate, a step in the biosynthesis of menaquinone (MK, vitamin K2).</text>
</comment>
<gene>
    <name evidence="4" type="primary">mqnD</name>
    <name evidence="5" type="ORF">D3H65_29205</name>
</gene>
<dbReference type="SUPFAM" id="SSF53850">
    <property type="entry name" value="Periplasmic binding protein-like II"/>
    <property type="match status" value="1"/>
</dbReference>
<dbReference type="CDD" id="cd13635">
    <property type="entry name" value="PBP2_Ttha1568_Mqnd"/>
    <property type="match status" value="1"/>
</dbReference>
<organism evidence="5 6">
    <name type="scientific">Paraflavitalea soli</name>
    <dbReference type="NCBI Taxonomy" id="2315862"/>
    <lineage>
        <taxon>Bacteria</taxon>
        <taxon>Pseudomonadati</taxon>
        <taxon>Bacteroidota</taxon>
        <taxon>Chitinophagia</taxon>
        <taxon>Chitinophagales</taxon>
        <taxon>Chitinophagaceae</taxon>
        <taxon>Paraflavitalea</taxon>
    </lineage>
</organism>
<proteinExistence type="inferred from homology"/>
<dbReference type="AlphaFoldDB" id="A0A3B7MV73"/>